<dbReference type="GO" id="GO:0016887">
    <property type="term" value="F:ATP hydrolysis activity"/>
    <property type="evidence" value="ECO:0007669"/>
    <property type="project" value="InterPro"/>
</dbReference>
<reference evidence="5 6" key="1">
    <citation type="submission" date="2008-04" db="EMBL/GenBank/DDBJ databases">
        <title>Complete sequence of chromosome of Natranaerobius thermophilus JW/NM-WN-LF.</title>
        <authorList>
            <consortium name="US DOE Joint Genome Institute"/>
            <person name="Copeland A."/>
            <person name="Lucas S."/>
            <person name="Lapidus A."/>
            <person name="Glavina del Rio T."/>
            <person name="Dalin E."/>
            <person name="Tice H."/>
            <person name="Bruce D."/>
            <person name="Goodwin L."/>
            <person name="Pitluck S."/>
            <person name="Chertkov O."/>
            <person name="Brettin T."/>
            <person name="Detter J.C."/>
            <person name="Han C."/>
            <person name="Kuske C.R."/>
            <person name="Schmutz J."/>
            <person name="Larimer F."/>
            <person name="Land M."/>
            <person name="Hauser L."/>
            <person name="Kyrpides N."/>
            <person name="Lykidis A."/>
            <person name="Mesbah N.M."/>
            <person name="Wiegel J."/>
        </authorList>
    </citation>
    <scope>NUCLEOTIDE SEQUENCE [LARGE SCALE GENOMIC DNA]</scope>
    <source>
        <strain evidence="6">ATCC BAA-1301 / DSM 18059 / JW/NM-WN-LF</strain>
    </source>
</reference>
<keyword evidence="2" id="KW-0547">Nucleotide-binding</keyword>
<keyword evidence="6" id="KW-1185">Reference proteome</keyword>
<dbReference type="PROSITE" id="PS00211">
    <property type="entry name" value="ABC_TRANSPORTER_1"/>
    <property type="match status" value="1"/>
</dbReference>
<dbReference type="KEGG" id="nth:Nther_0997"/>
<evidence type="ECO:0000256" key="3">
    <source>
        <dbReference type="ARBA" id="ARBA00022840"/>
    </source>
</evidence>
<dbReference type="InterPro" id="IPR003593">
    <property type="entry name" value="AAA+_ATPase"/>
</dbReference>
<dbReference type="Proteomes" id="UP000001683">
    <property type="component" value="Chromosome"/>
</dbReference>
<gene>
    <name evidence="5" type="ordered locus">Nther_0997</name>
</gene>
<organism evidence="5 6">
    <name type="scientific">Natranaerobius thermophilus (strain ATCC BAA-1301 / DSM 18059 / JW/NM-WN-LF)</name>
    <dbReference type="NCBI Taxonomy" id="457570"/>
    <lineage>
        <taxon>Bacteria</taxon>
        <taxon>Bacillati</taxon>
        <taxon>Bacillota</taxon>
        <taxon>Clostridia</taxon>
        <taxon>Natranaerobiales</taxon>
        <taxon>Natranaerobiaceae</taxon>
        <taxon>Natranaerobius</taxon>
    </lineage>
</organism>
<accession>B2A0M3</accession>
<evidence type="ECO:0000313" key="6">
    <source>
        <dbReference type="Proteomes" id="UP000001683"/>
    </source>
</evidence>
<sequence>MSAICFENVSKKFGDSKIIDDFNLTIERGTVFGFIGPNGAGKTTTIKMLTGLIKPTTGSIKILNQDISNGYQILDHIGYVSEESNLYNYMTFQGILNFAKGFYTNWDPSLVDKYTEFFRLPLNQPIKEFSKGMKVKVSLVLALAHNPKILILDEPTSGLDPIFRREFLNVLVEEMTQSEKTIFFSSHIIDDVERIADQIGIINDGRLLKVRDMDELKTNEKKIRVVFQRDIESEFFDFPGIAKVEKSDNAYILTVSENFEEIYQRCKSKPHFTLDVIEQSLEDILINTSGR</sequence>
<dbReference type="Pfam" id="PF00005">
    <property type="entry name" value="ABC_tran"/>
    <property type="match status" value="1"/>
</dbReference>
<dbReference type="EMBL" id="CP001034">
    <property type="protein sequence ID" value="ACB84581.1"/>
    <property type="molecule type" value="Genomic_DNA"/>
</dbReference>
<dbReference type="STRING" id="457570.Nther_0997"/>
<dbReference type="OrthoDB" id="9804819at2"/>
<dbReference type="InParanoid" id="B2A0M3"/>
<dbReference type="eggNOG" id="COG1131">
    <property type="taxonomic scope" value="Bacteria"/>
</dbReference>
<dbReference type="Gene3D" id="3.40.50.300">
    <property type="entry name" value="P-loop containing nucleotide triphosphate hydrolases"/>
    <property type="match status" value="1"/>
</dbReference>
<dbReference type="SMART" id="SM00382">
    <property type="entry name" value="AAA"/>
    <property type="match status" value="1"/>
</dbReference>
<dbReference type="PANTHER" id="PTHR42939:SF3">
    <property type="entry name" value="ABC TRANSPORTER ATP-BINDING COMPONENT"/>
    <property type="match status" value="1"/>
</dbReference>
<keyword evidence="3" id="KW-0067">ATP-binding</keyword>
<protein>
    <submittedName>
        <fullName evidence="5">ABC transporter related</fullName>
    </submittedName>
</protein>
<name>B2A0M3_NATTJ</name>
<evidence type="ECO:0000259" key="4">
    <source>
        <dbReference type="PROSITE" id="PS50893"/>
    </source>
</evidence>
<dbReference type="HOGENOM" id="CLU_000604_1_2_9"/>
<evidence type="ECO:0000256" key="2">
    <source>
        <dbReference type="ARBA" id="ARBA00022741"/>
    </source>
</evidence>
<feature type="domain" description="ABC transporter" evidence="4">
    <location>
        <begin position="4"/>
        <end position="229"/>
    </location>
</feature>
<dbReference type="PANTHER" id="PTHR42939">
    <property type="entry name" value="ABC TRANSPORTER ATP-BINDING PROTEIN ALBC-RELATED"/>
    <property type="match status" value="1"/>
</dbReference>
<dbReference type="CDD" id="cd03230">
    <property type="entry name" value="ABC_DR_subfamily_A"/>
    <property type="match status" value="1"/>
</dbReference>
<dbReference type="InterPro" id="IPR051782">
    <property type="entry name" value="ABC_Transporter_VariousFunc"/>
</dbReference>
<dbReference type="InterPro" id="IPR017871">
    <property type="entry name" value="ABC_transporter-like_CS"/>
</dbReference>
<dbReference type="AlphaFoldDB" id="B2A0M3"/>
<proteinExistence type="predicted"/>
<dbReference type="PROSITE" id="PS50893">
    <property type="entry name" value="ABC_TRANSPORTER_2"/>
    <property type="match status" value="1"/>
</dbReference>
<dbReference type="SUPFAM" id="SSF52540">
    <property type="entry name" value="P-loop containing nucleoside triphosphate hydrolases"/>
    <property type="match status" value="1"/>
</dbReference>
<dbReference type="GO" id="GO:0005524">
    <property type="term" value="F:ATP binding"/>
    <property type="evidence" value="ECO:0007669"/>
    <property type="project" value="UniProtKB-KW"/>
</dbReference>
<keyword evidence="1" id="KW-0813">Transport</keyword>
<dbReference type="InterPro" id="IPR027417">
    <property type="entry name" value="P-loop_NTPase"/>
</dbReference>
<evidence type="ECO:0000313" key="5">
    <source>
        <dbReference type="EMBL" id="ACB84581.1"/>
    </source>
</evidence>
<dbReference type="InterPro" id="IPR003439">
    <property type="entry name" value="ABC_transporter-like_ATP-bd"/>
</dbReference>
<dbReference type="RefSeq" id="WP_012447458.1">
    <property type="nucleotide sequence ID" value="NC_010718.1"/>
</dbReference>
<reference evidence="5 6" key="2">
    <citation type="journal article" date="2011" name="J. Bacteriol.">
        <title>Complete genome sequence of the anaerobic, halophilic alkalithermophile Natranaerobius thermophilus JW/NM-WN-LF.</title>
        <authorList>
            <person name="Zhao B."/>
            <person name="Mesbah N.M."/>
            <person name="Dalin E."/>
            <person name="Goodwin L."/>
            <person name="Nolan M."/>
            <person name="Pitluck S."/>
            <person name="Chertkov O."/>
            <person name="Brettin T.S."/>
            <person name="Han J."/>
            <person name="Larimer F.W."/>
            <person name="Land M.L."/>
            <person name="Hauser L."/>
            <person name="Kyrpides N."/>
            <person name="Wiegel J."/>
        </authorList>
    </citation>
    <scope>NUCLEOTIDE SEQUENCE [LARGE SCALE GENOMIC DNA]</scope>
    <source>
        <strain evidence="6">ATCC BAA-1301 / DSM 18059 / JW/NM-WN-LF</strain>
    </source>
</reference>
<evidence type="ECO:0000256" key="1">
    <source>
        <dbReference type="ARBA" id="ARBA00022448"/>
    </source>
</evidence>